<protein>
    <submittedName>
        <fullName evidence="2">Uncharacterized protein</fullName>
    </submittedName>
</protein>
<accession>A0A498R7F6</accession>
<keyword evidence="3" id="KW-1185">Reference proteome</keyword>
<gene>
    <name evidence="2" type="ORF">LUCI_2555</name>
</gene>
<sequence length="133" mass="15490">MKKSLLIMISLLILCNISYAAPKKADWHDVLTNNNIVYSVDMNTIAVKPDGVMFWSLMDNHSNNQVTNVRIAVNTKEKICRFEEGIIYDKKTNRQILKLDRPMEWKKLVPGSSMERMVNYVLSHHREIKNDLL</sequence>
<dbReference type="Proteomes" id="UP000277811">
    <property type="component" value="Unassembled WGS sequence"/>
</dbReference>
<dbReference type="AlphaFoldDB" id="A0A498R7F6"/>
<evidence type="ECO:0000313" key="2">
    <source>
        <dbReference type="EMBL" id="VBB07311.1"/>
    </source>
</evidence>
<feature type="chain" id="PRO_5019791771" evidence="1">
    <location>
        <begin position="21"/>
        <end position="133"/>
    </location>
</feature>
<dbReference type="RefSeq" id="WP_122628242.1">
    <property type="nucleotide sequence ID" value="NZ_UPPP01000072.1"/>
</dbReference>
<reference evidence="2 3" key="1">
    <citation type="submission" date="2018-06" db="EMBL/GenBank/DDBJ databases">
        <authorList>
            <person name="Strepis N."/>
        </authorList>
    </citation>
    <scope>NUCLEOTIDE SEQUENCE [LARGE SCALE GENOMIC DNA]</scope>
    <source>
        <strain evidence="2">LUCI</strain>
    </source>
</reference>
<name>A0A498R7F6_9FIRM</name>
<keyword evidence="1" id="KW-0732">Signal</keyword>
<feature type="signal peptide" evidence="1">
    <location>
        <begin position="1"/>
        <end position="20"/>
    </location>
</feature>
<organism evidence="2 3">
    <name type="scientific">Lucifera butyrica</name>
    <dbReference type="NCBI Taxonomy" id="1351585"/>
    <lineage>
        <taxon>Bacteria</taxon>
        <taxon>Bacillati</taxon>
        <taxon>Bacillota</taxon>
        <taxon>Negativicutes</taxon>
        <taxon>Veillonellales</taxon>
        <taxon>Veillonellaceae</taxon>
        <taxon>Lucifera</taxon>
    </lineage>
</organism>
<evidence type="ECO:0000313" key="3">
    <source>
        <dbReference type="Proteomes" id="UP000277811"/>
    </source>
</evidence>
<proteinExistence type="predicted"/>
<evidence type="ECO:0000256" key="1">
    <source>
        <dbReference type="SAM" id="SignalP"/>
    </source>
</evidence>
<dbReference type="EMBL" id="UPPP01000072">
    <property type="protein sequence ID" value="VBB07311.1"/>
    <property type="molecule type" value="Genomic_DNA"/>
</dbReference>